<accession>A0ABY4HQJ4</accession>
<dbReference type="Pfam" id="PF07676">
    <property type="entry name" value="PD40"/>
    <property type="match status" value="1"/>
</dbReference>
<reference evidence="6" key="1">
    <citation type="submission" date="2021-12" db="EMBL/GenBank/DDBJ databases">
        <authorList>
            <person name="Cha I.-T."/>
            <person name="Lee K.-E."/>
            <person name="Park S.-J."/>
        </authorList>
    </citation>
    <scope>NUCLEOTIDE SEQUENCE</scope>
    <source>
        <strain evidence="6">YSM-43</strain>
    </source>
</reference>
<dbReference type="RefSeq" id="WP_246917419.1">
    <property type="nucleotide sequence ID" value="NZ_CP090145.1"/>
</dbReference>
<evidence type="ECO:0000256" key="4">
    <source>
        <dbReference type="PROSITE-ProRule" id="PRU00473"/>
    </source>
</evidence>
<feature type="domain" description="OmpA-like" evidence="5">
    <location>
        <begin position="407"/>
        <end position="521"/>
    </location>
</feature>
<dbReference type="Pfam" id="PF00691">
    <property type="entry name" value="OmpA"/>
    <property type="match status" value="1"/>
</dbReference>
<dbReference type="EMBL" id="CP090145">
    <property type="protein sequence ID" value="UOX34462.1"/>
    <property type="molecule type" value="Genomic_DNA"/>
</dbReference>
<keyword evidence="3" id="KW-0998">Cell outer membrane</keyword>
<reference evidence="6" key="2">
    <citation type="submission" date="2022-04" db="EMBL/GenBank/DDBJ databases">
        <title>Complete Genome Sequence of Flavobacterium sediminilitoris YSM-43, Isolated from a Tidal Sediment.</title>
        <authorList>
            <person name="Lee P.A."/>
        </authorList>
    </citation>
    <scope>NUCLEOTIDE SEQUENCE</scope>
    <source>
        <strain evidence="6">YSM-43</strain>
    </source>
</reference>
<dbReference type="CDD" id="cd07185">
    <property type="entry name" value="OmpA_C-like"/>
    <property type="match status" value="1"/>
</dbReference>
<keyword evidence="7" id="KW-1185">Reference proteome</keyword>
<dbReference type="Proteomes" id="UP000830454">
    <property type="component" value="Chromosome"/>
</dbReference>
<dbReference type="InterPro" id="IPR006665">
    <property type="entry name" value="OmpA-like"/>
</dbReference>
<dbReference type="InterPro" id="IPR011042">
    <property type="entry name" value="6-blade_b-propeller_TolB-like"/>
</dbReference>
<organism evidence="6 7">
    <name type="scientific">Flavobacterium sediminilitoris</name>
    <dbReference type="NCBI Taxonomy" id="2024526"/>
    <lineage>
        <taxon>Bacteria</taxon>
        <taxon>Pseudomonadati</taxon>
        <taxon>Bacteroidota</taxon>
        <taxon>Flavobacteriia</taxon>
        <taxon>Flavobacteriales</taxon>
        <taxon>Flavobacteriaceae</taxon>
        <taxon>Flavobacterium</taxon>
    </lineage>
</organism>
<dbReference type="InterPro" id="IPR011659">
    <property type="entry name" value="WD40"/>
</dbReference>
<dbReference type="SUPFAM" id="SSF82171">
    <property type="entry name" value="DPP6 N-terminal domain-like"/>
    <property type="match status" value="1"/>
</dbReference>
<name>A0ABY4HQJ4_9FLAO</name>
<dbReference type="PANTHER" id="PTHR30329:SF21">
    <property type="entry name" value="LIPOPROTEIN YIAD-RELATED"/>
    <property type="match status" value="1"/>
</dbReference>
<gene>
    <name evidence="6" type="ORF">LXD69_02880</name>
</gene>
<dbReference type="InterPro" id="IPR050330">
    <property type="entry name" value="Bact_OuterMem_StrucFunc"/>
</dbReference>
<evidence type="ECO:0000313" key="6">
    <source>
        <dbReference type="EMBL" id="UOX34462.1"/>
    </source>
</evidence>
<dbReference type="Gene3D" id="2.120.10.30">
    <property type="entry name" value="TolB, C-terminal domain"/>
    <property type="match status" value="1"/>
</dbReference>
<dbReference type="SUPFAM" id="SSF49478">
    <property type="entry name" value="Cna protein B-type domain"/>
    <property type="match status" value="1"/>
</dbReference>
<evidence type="ECO:0000256" key="2">
    <source>
        <dbReference type="ARBA" id="ARBA00023136"/>
    </source>
</evidence>
<comment type="subcellular location">
    <subcellularLocation>
        <location evidence="1">Cell outer membrane</location>
    </subcellularLocation>
</comment>
<evidence type="ECO:0000259" key="5">
    <source>
        <dbReference type="PROSITE" id="PS51123"/>
    </source>
</evidence>
<keyword evidence="2 4" id="KW-0472">Membrane</keyword>
<dbReference type="PANTHER" id="PTHR30329">
    <property type="entry name" value="STATOR ELEMENT OF FLAGELLAR MOTOR COMPLEX"/>
    <property type="match status" value="1"/>
</dbReference>
<dbReference type="PRINTS" id="PR01021">
    <property type="entry name" value="OMPADOMAIN"/>
</dbReference>
<dbReference type="Gene3D" id="3.30.1330.60">
    <property type="entry name" value="OmpA-like domain"/>
    <property type="match status" value="1"/>
</dbReference>
<evidence type="ECO:0000256" key="3">
    <source>
        <dbReference type="ARBA" id="ARBA00023237"/>
    </source>
</evidence>
<protein>
    <submittedName>
        <fullName evidence="6">OmpA family protein</fullName>
    </submittedName>
</protein>
<dbReference type="SUPFAM" id="SSF103088">
    <property type="entry name" value="OmpA-like"/>
    <property type="match status" value="1"/>
</dbReference>
<sequence length="521" mass="59134">MKKLFFCVLSIPFIGLSQNNNTNNSTKNQDELNPNSLLHFTLSETGINSELSEIGTTFFKDKFLIISNKKRRHTKTTFNKSLNAYNNNIYCTDVDKELDLSYPLQFSKVLDSENNEGAMTFSKDENTIYYTQTDGESSNFKLYKASLDVDIQGYWKDITELKITTDDYSVETPFLNHSDNKLYFSSNMPGGYGGYDIYSADITENGTITNIKNLGNNVNTSSNEKYPFISSDNKYIYFSSEGHNGYSGYDVFRSSITNNNYTNTVNLGPSLNTKKDEISFILAEPNKGYISINKIDNREDFDVYRFTTEQKEQELTISVVENNLNTKLPNVDVLITDEFGNKITETKTNENGEVTIKSSPLTQYKIVSNKDGYNTETTTITPSISNPKINEVIALKVKGSEIKPIDNNLSIDKIFFDFDRATIKKESQVTLLKVVSLLNENPDMKISINAHTDSKGPEKYNQTLSEKRAKSTYDFLINKGADKSRLTFKGFGESQLLNKCNVCTKVQDQENRRVEFKININ</sequence>
<dbReference type="InterPro" id="IPR036737">
    <property type="entry name" value="OmpA-like_sf"/>
</dbReference>
<dbReference type="PROSITE" id="PS51123">
    <property type="entry name" value="OMPA_2"/>
    <property type="match status" value="1"/>
</dbReference>
<evidence type="ECO:0000256" key="1">
    <source>
        <dbReference type="ARBA" id="ARBA00004442"/>
    </source>
</evidence>
<evidence type="ECO:0000313" key="7">
    <source>
        <dbReference type="Proteomes" id="UP000830454"/>
    </source>
</evidence>
<dbReference type="InterPro" id="IPR006664">
    <property type="entry name" value="OMP_bac"/>
</dbReference>
<proteinExistence type="predicted"/>